<protein>
    <submittedName>
        <fullName evidence="1">Uncharacterized protein</fullName>
    </submittedName>
</protein>
<accession>A0A5J5IEL9</accession>
<comment type="caution">
    <text evidence="1">The sequence shown here is derived from an EMBL/GenBank/DDBJ whole genome shotgun (WGS) entry which is preliminary data.</text>
</comment>
<gene>
    <name evidence="1" type="ORF">FW778_12850</name>
</gene>
<proteinExistence type="predicted"/>
<dbReference type="Proteomes" id="UP000326903">
    <property type="component" value="Unassembled WGS sequence"/>
</dbReference>
<name>A0A5J5IEL9_9BACT</name>
<evidence type="ECO:0000313" key="2">
    <source>
        <dbReference type="Proteomes" id="UP000326903"/>
    </source>
</evidence>
<keyword evidence="2" id="KW-1185">Reference proteome</keyword>
<organism evidence="1 2">
    <name type="scientific">Ginsengibacter hankyongi</name>
    <dbReference type="NCBI Taxonomy" id="2607284"/>
    <lineage>
        <taxon>Bacteria</taxon>
        <taxon>Pseudomonadati</taxon>
        <taxon>Bacteroidota</taxon>
        <taxon>Chitinophagia</taxon>
        <taxon>Chitinophagales</taxon>
        <taxon>Chitinophagaceae</taxon>
        <taxon>Ginsengibacter</taxon>
    </lineage>
</organism>
<reference evidence="1 2" key="1">
    <citation type="submission" date="2019-09" db="EMBL/GenBank/DDBJ databases">
        <title>Draft genome sequence of Ginsengibacter sp. BR5-29.</title>
        <authorList>
            <person name="Im W.-T."/>
        </authorList>
    </citation>
    <scope>NUCLEOTIDE SEQUENCE [LARGE SCALE GENOMIC DNA]</scope>
    <source>
        <strain evidence="1 2">BR5-29</strain>
    </source>
</reference>
<dbReference type="EMBL" id="VYQF01000003">
    <property type="protein sequence ID" value="KAA9038448.1"/>
    <property type="molecule type" value="Genomic_DNA"/>
</dbReference>
<evidence type="ECO:0000313" key="1">
    <source>
        <dbReference type="EMBL" id="KAA9038448.1"/>
    </source>
</evidence>
<sequence length="68" mass="8444">MEHKNDYSVIVYFENTTPKKWKYVHTLNSFSKFLDTKHPTWKYFNVYERRTAKYVKRFYRGNIVPAFL</sequence>
<dbReference type="AlphaFoldDB" id="A0A5J5IEL9"/>